<keyword evidence="3 6" id="KW-0812">Transmembrane</keyword>
<dbReference type="EMBL" id="OZ075127">
    <property type="protein sequence ID" value="CAL4950876.1"/>
    <property type="molecule type" value="Genomic_DNA"/>
</dbReference>
<evidence type="ECO:0000256" key="5">
    <source>
        <dbReference type="ARBA" id="ARBA00023136"/>
    </source>
</evidence>
<evidence type="ECO:0000259" key="8">
    <source>
        <dbReference type="PROSITE" id="PS51751"/>
    </source>
</evidence>
<keyword evidence="5 6" id="KW-0472">Membrane</keyword>
<proteinExistence type="inferred from homology"/>
<keyword evidence="4 6" id="KW-1133">Transmembrane helix</keyword>
<comment type="subcellular location">
    <subcellularLocation>
        <location evidence="1">Membrane</location>
        <topology evidence="1">Multi-pass membrane protein</topology>
    </subcellularLocation>
</comment>
<evidence type="ECO:0000256" key="6">
    <source>
        <dbReference type="PROSITE-ProRule" id="PRU01087"/>
    </source>
</evidence>
<dbReference type="PROSITE" id="PS51751">
    <property type="entry name" value="EXPERA"/>
    <property type="match status" value="1"/>
</dbReference>
<feature type="transmembrane region" description="Helical" evidence="7">
    <location>
        <begin position="115"/>
        <end position="139"/>
    </location>
</feature>
<protein>
    <recommendedName>
        <fullName evidence="8">EXPERA domain-containing protein</fullName>
    </recommendedName>
</protein>
<evidence type="ECO:0000256" key="1">
    <source>
        <dbReference type="ARBA" id="ARBA00004141"/>
    </source>
</evidence>
<evidence type="ECO:0000256" key="4">
    <source>
        <dbReference type="ARBA" id="ARBA00022989"/>
    </source>
</evidence>
<comment type="similarity">
    <text evidence="2">Belongs to the EBP family.</text>
</comment>
<reference evidence="9 10" key="2">
    <citation type="submission" date="2024-10" db="EMBL/GenBank/DDBJ databases">
        <authorList>
            <person name="Ryan C."/>
        </authorList>
    </citation>
    <scope>NUCLEOTIDE SEQUENCE [LARGE SCALE GENOMIC DNA]</scope>
</reference>
<evidence type="ECO:0000256" key="2">
    <source>
        <dbReference type="ARBA" id="ARBA00008337"/>
    </source>
</evidence>
<dbReference type="GO" id="GO:0016020">
    <property type="term" value="C:membrane"/>
    <property type="evidence" value="ECO:0007669"/>
    <property type="project" value="UniProtKB-SubCell"/>
</dbReference>
<feature type="transmembrane region" description="Helical" evidence="7">
    <location>
        <begin position="181"/>
        <end position="200"/>
    </location>
</feature>
<keyword evidence="10" id="KW-1185">Reference proteome</keyword>
<dbReference type="Pfam" id="PF05241">
    <property type="entry name" value="EBP"/>
    <property type="match status" value="1"/>
</dbReference>
<dbReference type="Proteomes" id="UP001497457">
    <property type="component" value="Chromosome 17b"/>
</dbReference>
<evidence type="ECO:0000256" key="3">
    <source>
        <dbReference type="ARBA" id="ARBA00022692"/>
    </source>
</evidence>
<name>A0ABC8YVB8_9POAL</name>
<dbReference type="PANTHER" id="PTHR14207">
    <property type="entry name" value="STEROL ISOMERASE"/>
    <property type="match status" value="1"/>
</dbReference>
<gene>
    <name evidence="9" type="ORF">URODEC1_LOCUS38639</name>
</gene>
<feature type="transmembrane region" description="Helical" evidence="7">
    <location>
        <begin position="146"/>
        <end position="169"/>
    </location>
</feature>
<feature type="transmembrane region" description="Helical" evidence="7">
    <location>
        <begin position="62"/>
        <end position="83"/>
    </location>
</feature>
<dbReference type="AlphaFoldDB" id="A0ABC8YVB8"/>
<evidence type="ECO:0000313" key="10">
    <source>
        <dbReference type="Proteomes" id="UP001497457"/>
    </source>
</evidence>
<dbReference type="PANTHER" id="PTHR14207:SF6">
    <property type="entry name" value="3-BETA-HYDROXYSTEROID-DELTA(8)DELTA(7)-ISOMERASE-RELATED"/>
    <property type="match status" value="1"/>
</dbReference>
<sequence length="219" mass="24374">MGGHGHPYSPAELELPGFVPQRLSQGEILAPFLAASVLVVLAVWLISGRCGGRLSRTDRSLMCWWAFTGLTHVVLAGSFLSFAPDFFSKENPSYFHEFFKEYSKGDSRYAARDTVILALEVITIGFKGPASLLAVYAIASRKSYSYILQFAACLCQLYGCLVYFTTAYLAGFNFSASPFYFWAYFVGANSPWVVIPTLVATRSWKKISTAFRAEKMKTR</sequence>
<organism evidence="9 10">
    <name type="scientific">Urochloa decumbens</name>
    <dbReference type="NCBI Taxonomy" id="240449"/>
    <lineage>
        <taxon>Eukaryota</taxon>
        <taxon>Viridiplantae</taxon>
        <taxon>Streptophyta</taxon>
        <taxon>Embryophyta</taxon>
        <taxon>Tracheophyta</taxon>
        <taxon>Spermatophyta</taxon>
        <taxon>Magnoliopsida</taxon>
        <taxon>Liliopsida</taxon>
        <taxon>Poales</taxon>
        <taxon>Poaceae</taxon>
        <taxon>PACMAD clade</taxon>
        <taxon>Panicoideae</taxon>
        <taxon>Panicodae</taxon>
        <taxon>Paniceae</taxon>
        <taxon>Melinidinae</taxon>
        <taxon>Urochloa</taxon>
    </lineage>
</organism>
<dbReference type="InterPro" id="IPR007905">
    <property type="entry name" value="EBP"/>
</dbReference>
<feature type="domain" description="EXPERA" evidence="8">
    <location>
        <begin position="57"/>
        <end position="200"/>
    </location>
</feature>
<feature type="transmembrane region" description="Helical" evidence="7">
    <location>
        <begin position="28"/>
        <end position="50"/>
    </location>
</feature>
<dbReference type="InterPro" id="IPR033118">
    <property type="entry name" value="EXPERA"/>
</dbReference>
<evidence type="ECO:0000313" key="9">
    <source>
        <dbReference type="EMBL" id="CAL4950876.1"/>
    </source>
</evidence>
<reference evidence="10" key="1">
    <citation type="submission" date="2024-06" db="EMBL/GenBank/DDBJ databases">
        <authorList>
            <person name="Ryan C."/>
        </authorList>
    </citation>
    <scope>NUCLEOTIDE SEQUENCE [LARGE SCALE GENOMIC DNA]</scope>
</reference>
<accession>A0ABC8YVB8</accession>
<evidence type="ECO:0000256" key="7">
    <source>
        <dbReference type="SAM" id="Phobius"/>
    </source>
</evidence>